<dbReference type="Pfam" id="PF04854">
    <property type="entry name" value="DUF624"/>
    <property type="match status" value="1"/>
</dbReference>
<dbReference type="EMBL" id="JACJLL010000166">
    <property type="protein sequence ID" value="MBM6820791.1"/>
    <property type="molecule type" value="Genomic_DNA"/>
</dbReference>
<keyword evidence="1" id="KW-1133">Transmembrane helix</keyword>
<protein>
    <submittedName>
        <fullName evidence="2">DUF624 domain-containing protein</fullName>
    </submittedName>
</protein>
<keyword evidence="1" id="KW-0812">Transmembrane</keyword>
<dbReference type="RefSeq" id="WP_204572711.1">
    <property type="nucleotide sequence ID" value="NZ_JACJLL010000166.1"/>
</dbReference>
<feature type="transmembrane region" description="Helical" evidence="1">
    <location>
        <begin position="98"/>
        <end position="115"/>
    </location>
</feature>
<dbReference type="Proteomes" id="UP000767334">
    <property type="component" value="Unassembled WGS sequence"/>
</dbReference>
<evidence type="ECO:0000256" key="1">
    <source>
        <dbReference type="SAM" id="Phobius"/>
    </source>
</evidence>
<keyword evidence="3" id="KW-1185">Reference proteome</keyword>
<feature type="transmembrane region" description="Helical" evidence="1">
    <location>
        <begin position="192"/>
        <end position="213"/>
    </location>
</feature>
<feature type="transmembrane region" description="Helical" evidence="1">
    <location>
        <begin position="121"/>
        <end position="144"/>
    </location>
</feature>
<comment type="caution">
    <text evidence="2">The sequence shown here is derived from an EMBL/GenBank/DDBJ whole genome shotgun (WGS) entry which is preliminary data.</text>
</comment>
<sequence>MNNIFSLQKILNFFNYVFYFFVLNVVFLFFNIPLLAFIFLIGISKIGTYLPLFLITLIPFGPSITMLLYCTGKLIRNKDLDLIPDIKLGLKLNFKQSLIIWIVELALIFILNINIKFFSNYSIILSGVFLLISLLLLFTSPYIYVLISRFSMNTKDIIKNSFILVFTKPLISIANIFSIVFTLILFEISPGTTFLFMGSVLAFLISYCNKFLLTELENNSKNNN</sequence>
<gene>
    <name evidence="2" type="ORF">H6A19_15855</name>
</gene>
<keyword evidence="1" id="KW-0472">Membrane</keyword>
<feature type="transmembrane region" description="Helical" evidence="1">
    <location>
        <begin position="16"/>
        <end position="43"/>
    </location>
</feature>
<proteinExistence type="predicted"/>
<accession>A0ABS2FKH2</accession>
<reference evidence="2 3" key="1">
    <citation type="journal article" date="2021" name="Sci. Rep.">
        <title>The distribution of antibiotic resistance genes in chicken gut microbiota commensals.</title>
        <authorList>
            <person name="Juricova H."/>
            <person name="Matiasovicova J."/>
            <person name="Kubasova T."/>
            <person name="Cejkova D."/>
            <person name="Rychlik I."/>
        </authorList>
    </citation>
    <scope>NUCLEOTIDE SEQUENCE [LARGE SCALE GENOMIC DNA]</scope>
    <source>
        <strain evidence="2 3">An435</strain>
    </source>
</reference>
<feature type="transmembrane region" description="Helical" evidence="1">
    <location>
        <begin position="49"/>
        <end position="70"/>
    </location>
</feature>
<dbReference type="InterPro" id="IPR006938">
    <property type="entry name" value="DUF624"/>
</dbReference>
<evidence type="ECO:0000313" key="3">
    <source>
        <dbReference type="Proteomes" id="UP000767334"/>
    </source>
</evidence>
<evidence type="ECO:0000313" key="2">
    <source>
        <dbReference type="EMBL" id="MBM6820791.1"/>
    </source>
</evidence>
<organism evidence="2 3">
    <name type="scientific">Clostridium saudiense</name>
    <dbReference type="NCBI Taxonomy" id="1414720"/>
    <lineage>
        <taxon>Bacteria</taxon>
        <taxon>Bacillati</taxon>
        <taxon>Bacillota</taxon>
        <taxon>Clostridia</taxon>
        <taxon>Eubacteriales</taxon>
        <taxon>Clostridiaceae</taxon>
        <taxon>Clostridium</taxon>
    </lineage>
</organism>
<name>A0ABS2FKH2_9CLOT</name>
<feature type="transmembrane region" description="Helical" evidence="1">
    <location>
        <begin position="165"/>
        <end position="186"/>
    </location>
</feature>